<keyword evidence="2" id="KW-1185">Reference proteome</keyword>
<dbReference type="AlphaFoldDB" id="X6NBZ9"/>
<protein>
    <recommendedName>
        <fullName evidence="3">VWFA domain-containing protein</fullName>
    </recommendedName>
</protein>
<dbReference type="SUPFAM" id="SSF53300">
    <property type="entry name" value="vWA-like"/>
    <property type="match status" value="1"/>
</dbReference>
<dbReference type="InterPro" id="IPR036465">
    <property type="entry name" value="vWFA_dom_sf"/>
</dbReference>
<reference evidence="1 2" key="1">
    <citation type="journal article" date="2013" name="Curr. Biol.">
        <title>The Genome of the Foraminiferan Reticulomyxa filosa.</title>
        <authorList>
            <person name="Glockner G."/>
            <person name="Hulsmann N."/>
            <person name="Schleicher M."/>
            <person name="Noegel A.A."/>
            <person name="Eichinger L."/>
            <person name="Gallinger C."/>
            <person name="Pawlowski J."/>
            <person name="Sierra R."/>
            <person name="Euteneuer U."/>
            <person name="Pillet L."/>
            <person name="Moustafa A."/>
            <person name="Platzer M."/>
            <person name="Groth M."/>
            <person name="Szafranski K."/>
            <person name="Schliwa M."/>
        </authorList>
    </citation>
    <scope>NUCLEOTIDE SEQUENCE [LARGE SCALE GENOMIC DNA]</scope>
</reference>
<comment type="caution">
    <text evidence="1">The sequence shown here is derived from an EMBL/GenBank/DDBJ whole genome shotgun (WGS) entry which is preliminary data.</text>
</comment>
<name>X6NBZ9_RETFI</name>
<dbReference type="OrthoDB" id="2343366at2759"/>
<dbReference type="EMBL" id="ASPP01009864">
    <property type="protein sequence ID" value="ETO23546.1"/>
    <property type="molecule type" value="Genomic_DNA"/>
</dbReference>
<gene>
    <name evidence="1" type="ORF">RFI_13632</name>
</gene>
<evidence type="ECO:0000313" key="1">
    <source>
        <dbReference type="EMBL" id="ETO23546.1"/>
    </source>
</evidence>
<dbReference type="OMA" id="LETHMCT"/>
<accession>X6NBZ9</accession>
<dbReference type="CDD" id="cd00198">
    <property type="entry name" value="vWFA"/>
    <property type="match status" value="1"/>
</dbReference>
<evidence type="ECO:0000313" key="2">
    <source>
        <dbReference type="Proteomes" id="UP000023152"/>
    </source>
</evidence>
<dbReference type="PANTHER" id="PTHR22796">
    <property type="entry name" value="URG4-RELATED"/>
    <property type="match status" value="1"/>
</dbReference>
<evidence type="ECO:0008006" key="3">
    <source>
        <dbReference type="Google" id="ProtNLM"/>
    </source>
</evidence>
<dbReference type="Proteomes" id="UP000023152">
    <property type="component" value="Unassembled WGS sequence"/>
</dbReference>
<sequence>MKKIKEGVTPFHCCGSERHPCSHECEELGNCKAECKRVVKETKTYRPKTVGAKSFEYVSYSTVNGKKHKCSQLLPKNRKIHFGQHKCTEILHTCQSTCQACGYYCTKSFGHRGRHYTVHGNMVHSMLVVEKNKLVEFKVQTRKTIKDPITLLEKEMTEDSVRMYTTGDTAEAEICDFFCEQMGRGHFHLIKCNHPGESCDIVETKNNETYYVRRHASPDECGGRNDVDKVTHEYYWEKWLKFEDPCKIPSQKQFERCDHFCPHPDHEKSKDEFNEVKQSYCKERLWHAYMTKQKSDSINTTVMDGHVFTCSHPSDNYHIIFAVDASGSMTATSIKAKRKETKEYKSALNPYGLDNKLGAAYDASWTYKKKKKIIFNCLRIKRVNTTILEIVYAFIRKRWSAKCRDKGTIILYDDKAKIIKENISFNLTTVREILYPAHVTWGGTSFVSAIRCIYEVVKRNASKPIVIIFLTDGKDLDNGASELLEEIKAFCSKGFYFFPCIFSSAKSPTLDIMARKVGATVKNNLDANGLETHFVSIAKKITTISYIQD</sequence>
<dbReference type="PANTHER" id="PTHR22796:SF1">
    <property type="entry name" value="VWFA DOMAIN-CONTAINING PROTEIN"/>
    <property type="match status" value="1"/>
</dbReference>
<organism evidence="1 2">
    <name type="scientific">Reticulomyxa filosa</name>
    <dbReference type="NCBI Taxonomy" id="46433"/>
    <lineage>
        <taxon>Eukaryota</taxon>
        <taxon>Sar</taxon>
        <taxon>Rhizaria</taxon>
        <taxon>Retaria</taxon>
        <taxon>Foraminifera</taxon>
        <taxon>Monothalamids</taxon>
        <taxon>Reticulomyxidae</taxon>
        <taxon>Reticulomyxa</taxon>
    </lineage>
</organism>
<dbReference type="Gene3D" id="3.40.50.410">
    <property type="entry name" value="von Willebrand factor, type A domain"/>
    <property type="match status" value="1"/>
</dbReference>
<proteinExistence type="predicted"/>